<gene>
    <name evidence="1" type="ORF">PX29p129</name>
</gene>
<evidence type="ECO:0000313" key="2">
    <source>
        <dbReference type="Proteomes" id="UP000008726"/>
    </source>
</evidence>
<reference evidence="1 2" key="1">
    <citation type="journal article" date="2010" name="Virol. J.">
        <title>Genomes of the T4-related bacteriophages as windows on microbial genome evolution.</title>
        <authorList>
            <person name="Petrov V.M."/>
            <person name="Ratnayaka S."/>
            <person name="Nolan J.M."/>
            <person name="Miller E.S."/>
            <person name="Karam J.D."/>
        </authorList>
    </citation>
    <scope>NUCLEOTIDE SEQUENCE [LARGE SCALE GENOMIC DNA]</scope>
</reference>
<dbReference type="OrthoDB" id="24144at10239"/>
<dbReference type="GeneID" id="18560053"/>
<accession>E5DQ62</accession>
<organism evidence="1 2">
    <name type="scientific">Aeromonas phage PX29</name>
    <dbReference type="NCBI Taxonomy" id="926067"/>
    <lineage>
        <taxon>Viruses</taxon>
        <taxon>Duplodnaviria</taxon>
        <taxon>Heunggongvirae</taxon>
        <taxon>Uroviricota</taxon>
        <taxon>Caudoviricetes</taxon>
        <taxon>Pantevenvirales</taxon>
        <taxon>Straboviridae</taxon>
        <taxon>Angelvirus</taxon>
        <taxon>Angelvirus px29</taxon>
    </lineage>
</organism>
<dbReference type="RefSeq" id="YP_009011558.1">
    <property type="nucleotide sequence ID" value="NC_023688.1"/>
</dbReference>
<protein>
    <submittedName>
        <fullName evidence="1">Uncharacterized protein</fullName>
    </submittedName>
</protein>
<keyword evidence="2" id="KW-1185">Reference proteome</keyword>
<sequence>MAFLCKSPCVDLPLCYYTHIETKYTTEENIMDMAIQAQFDAIAKQFNVNRDALERMANGVVSRIKYFGIEKFKKLPEAEQRVILSEAVAHWFHAQQKITNDYLMNRNGCREKLQKQVWKEIQKNQKKVQK</sequence>
<name>E5DQ62_9CAUD</name>
<proteinExistence type="predicted"/>
<evidence type="ECO:0000313" key="1">
    <source>
        <dbReference type="EMBL" id="ADQ52848.1"/>
    </source>
</evidence>
<dbReference type="EMBL" id="GU396103">
    <property type="protein sequence ID" value="ADQ52848.1"/>
    <property type="molecule type" value="Genomic_DNA"/>
</dbReference>
<dbReference type="KEGG" id="vg:18560053"/>
<dbReference type="Proteomes" id="UP000008726">
    <property type="component" value="Segment"/>
</dbReference>